<evidence type="ECO:0000313" key="1">
    <source>
        <dbReference type="EMBL" id="KAK8953448.1"/>
    </source>
</evidence>
<reference evidence="1 2" key="1">
    <citation type="journal article" date="2022" name="Nat. Plants">
        <title>Genomes of leafy and leafless Platanthera orchids illuminate the evolution of mycoheterotrophy.</title>
        <authorList>
            <person name="Li M.H."/>
            <person name="Liu K.W."/>
            <person name="Li Z."/>
            <person name="Lu H.C."/>
            <person name="Ye Q.L."/>
            <person name="Zhang D."/>
            <person name="Wang J.Y."/>
            <person name="Li Y.F."/>
            <person name="Zhong Z.M."/>
            <person name="Liu X."/>
            <person name="Yu X."/>
            <person name="Liu D.K."/>
            <person name="Tu X.D."/>
            <person name="Liu B."/>
            <person name="Hao Y."/>
            <person name="Liao X.Y."/>
            <person name="Jiang Y.T."/>
            <person name="Sun W.H."/>
            <person name="Chen J."/>
            <person name="Chen Y.Q."/>
            <person name="Ai Y."/>
            <person name="Zhai J.W."/>
            <person name="Wu S.S."/>
            <person name="Zhou Z."/>
            <person name="Hsiao Y.Y."/>
            <person name="Wu W.L."/>
            <person name="Chen Y.Y."/>
            <person name="Lin Y.F."/>
            <person name="Hsu J.L."/>
            <person name="Li C.Y."/>
            <person name="Wang Z.W."/>
            <person name="Zhao X."/>
            <person name="Zhong W.Y."/>
            <person name="Ma X.K."/>
            <person name="Ma L."/>
            <person name="Huang J."/>
            <person name="Chen G.Z."/>
            <person name="Huang M.Z."/>
            <person name="Huang L."/>
            <person name="Peng D.H."/>
            <person name="Luo Y.B."/>
            <person name="Zou S.Q."/>
            <person name="Chen S.P."/>
            <person name="Lan S."/>
            <person name="Tsai W.C."/>
            <person name="Van de Peer Y."/>
            <person name="Liu Z.J."/>
        </authorList>
    </citation>
    <scope>NUCLEOTIDE SEQUENCE [LARGE SCALE GENOMIC DNA]</scope>
    <source>
        <strain evidence="1">Lor288</strain>
    </source>
</reference>
<keyword evidence="2" id="KW-1185">Reference proteome</keyword>
<dbReference type="Proteomes" id="UP001412067">
    <property type="component" value="Unassembled WGS sequence"/>
</dbReference>
<organism evidence="1 2">
    <name type="scientific">Platanthera guangdongensis</name>
    <dbReference type="NCBI Taxonomy" id="2320717"/>
    <lineage>
        <taxon>Eukaryota</taxon>
        <taxon>Viridiplantae</taxon>
        <taxon>Streptophyta</taxon>
        <taxon>Embryophyta</taxon>
        <taxon>Tracheophyta</taxon>
        <taxon>Spermatophyta</taxon>
        <taxon>Magnoliopsida</taxon>
        <taxon>Liliopsida</taxon>
        <taxon>Asparagales</taxon>
        <taxon>Orchidaceae</taxon>
        <taxon>Orchidoideae</taxon>
        <taxon>Orchideae</taxon>
        <taxon>Orchidinae</taxon>
        <taxon>Platanthera</taxon>
    </lineage>
</organism>
<dbReference type="EMBL" id="JBBWWR010000014">
    <property type="protein sequence ID" value="KAK8953448.1"/>
    <property type="molecule type" value="Genomic_DNA"/>
</dbReference>
<sequence length="159" mass="17794">MDKVSSGCRVVGRDSTNREGVTMERVMRLTVSCVGDDEQCSLLLEDSEESSYRGGLPSGCFHQPLYLEGNRKRKRETGDFSSHCREIDVREETTQQAVARVKLKRSYGGPIHLCTHDYQLAYFGGRRTNSPSNYPSASRRLAKLLTLQGATSPGMMRVK</sequence>
<comment type="caution">
    <text evidence="1">The sequence shown here is derived from an EMBL/GenBank/DDBJ whole genome shotgun (WGS) entry which is preliminary data.</text>
</comment>
<name>A0ABR2LYJ9_9ASPA</name>
<accession>A0ABR2LYJ9</accession>
<protein>
    <submittedName>
        <fullName evidence="1">Uncharacterized protein</fullName>
    </submittedName>
</protein>
<evidence type="ECO:0000313" key="2">
    <source>
        <dbReference type="Proteomes" id="UP001412067"/>
    </source>
</evidence>
<proteinExistence type="predicted"/>
<gene>
    <name evidence="1" type="ORF">KSP40_PGU021216</name>
</gene>